<sequence length="87" mass="10243">MLLHRTPEPPHSIQKTCQIYSFRVYYKEANGMLHEANTLDSFIYEKTKLSSYIQGRFETFMSILRMQSHLLLFPVVFTTIQIVLTQA</sequence>
<dbReference type="EMBL" id="CVRI01000006">
    <property type="protein sequence ID" value="CRK88262.1"/>
    <property type="molecule type" value="Genomic_DNA"/>
</dbReference>
<protein>
    <submittedName>
        <fullName evidence="1">CLUMA_CG002042, isoform A</fullName>
    </submittedName>
</protein>
<keyword evidence="2" id="KW-1185">Reference proteome</keyword>
<dbReference type="Proteomes" id="UP000183832">
    <property type="component" value="Unassembled WGS sequence"/>
</dbReference>
<gene>
    <name evidence="1" type="ORF">CLUMA_CG002042</name>
</gene>
<accession>A0A1J1HP63</accession>
<reference evidence="1 2" key="1">
    <citation type="submission" date="2015-04" db="EMBL/GenBank/DDBJ databases">
        <authorList>
            <person name="Syromyatnikov M.Y."/>
            <person name="Popov V.N."/>
        </authorList>
    </citation>
    <scope>NUCLEOTIDE SEQUENCE [LARGE SCALE GENOMIC DNA]</scope>
</reference>
<evidence type="ECO:0000313" key="2">
    <source>
        <dbReference type="Proteomes" id="UP000183832"/>
    </source>
</evidence>
<organism evidence="1 2">
    <name type="scientific">Clunio marinus</name>
    <dbReference type="NCBI Taxonomy" id="568069"/>
    <lineage>
        <taxon>Eukaryota</taxon>
        <taxon>Metazoa</taxon>
        <taxon>Ecdysozoa</taxon>
        <taxon>Arthropoda</taxon>
        <taxon>Hexapoda</taxon>
        <taxon>Insecta</taxon>
        <taxon>Pterygota</taxon>
        <taxon>Neoptera</taxon>
        <taxon>Endopterygota</taxon>
        <taxon>Diptera</taxon>
        <taxon>Nematocera</taxon>
        <taxon>Chironomoidea</taxon>
        <taxon>Chironomidae</taxon>
        <taxon>Clunio</taxon>
    </lineage>
</organism>
<proteinExistence type="predicted"/>
<name>A0A1J1HP63_9DIPT</name>
<evidence type="ECO:0000313" key="1">
    <source>
        <dbReference type="EMBL" id="CRK88262.1"/>
    </source>
</evidence>
<dbReference type="AlphaFoldDB" id="A0A1J1HP63"/>